<feature type="signal peptide" evidence="1">
    <location>
        <begin position="1"/>
        <end position="19"/>
    </location>
</feature>
<dbReference type="InterPro" id="IPR053158">
    <property type="entry name" value="CapK_Type1_Caps_Biosynth"/>
</dbReference>
<dbReference type="EMBL" id="CP140255">
    <property type="protein sequence ID" value="WQH13874.1"/>
    <property type="molecule type" value="Genomic_DNA"/>
</dbReference>
<dbReference type="RefSeq" id="WP_166650356.1">
    <property type="nucleotide sequence ID" value="NZ_CP140255.1"/>
</dbReference>
<evidence type="ECO:0000313" key="2">
    <source>
        <dbReference type="EMBL" id="WQH13874.1"/>
    </source>
</evidence>
<dbReference type="Gene3D" id="3.40.50.12780">
    <property type="entry name" value="N-terminal domain of ligase-like"/>
    <property type="match status" value="1"/>
</dbReference>
<sequence length="440" mass="47699">MATWSSYLRIALPVPSALAAMMRTDRVLAAWLRTRRALSMSPVQLAARRANMWRKLQPVIARTPALANYAGRDLAEFPVTDIADLRADYGAWNSLGMSDEELRGLAAAAEQGAAVGELSAGWSTGTGGGARGLFLASPAERADYIGQSLARLLPARALLKRQRLALHLRASNALYSDVGRGRFTFAHFPLEASIEQSVAELAQFEPTILIAPPHRLAAFAQAWAHFPSLQYLFCGSEPAGEAECHFFTKRLGVRPRQIYQATEGFLAAECANGRLHLNDHALAIELEPVPGTPGYRPIITDLRRTSQPIVRVRGDDYLELDACSCPCGFAGRVIHAPQGRVSDIWRFEGRAVTPPQVVAALEAELGGDKIWQAEAGPERVVLHLSPPCPDANSTPISTPSATTAARALSQACDLPVPVEVVHDLSAWSGPKRRKVVWRDG</sequence>
<evidence type="ECO:0008006" key="4">
    <source>
        <dbReference type="Google" id="ProtNLM"/>
    </source>
</evidence>
<keyword evidence="3" id="KW-1185">Reference proteome</keyword>
<dbReference type="InterPro" id="IPR042099">
    <property type="entry name" value="ANL_N_sf"/>
</dbReference>
<dbReference type="PANTHER" id="PTHR36932">
    <property type="entry name" value="CAPSULAR POLYSACCHARIDE BIOSYNTHESIS PROTEIN"/>
    <property type="match status" value="1"/>
</dbReference>
<organism evidence="2 3">
    <name type="scientific">Vreelandella neptunia</name>
    <dbReference type="NCBI Taxonomy" id="115551"/>
    <lineage>
        <taxon>Bacteria</taxon>
        <taxon>Pseudomonadati</taxon>
        <taxon>Pseudomonadota</taxon>
        <taxon>Gammaproteobacteria</taxon>
        <taxon>Oceanospirillales</taxon>
        <taxon>Halomonadaceae</taxon>
        <taxon>Vreelandella</taxon>
    </lineage>
</organism>
<protein>
    <recommendedName>
        <fullName evidence="4">Cell division protein FtsA</fullName>
    </recommendedName>
</protein>
<keyword evidence="1" id="KW-0732">Signal</keyword>
<dbReference type="Proteomes" id="UP001324794">
    <property type="component" value="Chromosome"/>
</dbReference>
<evidence type="ECO:0000313" key="3">
    <source>
        <dbReference type="Proteomes" id="UP001324794"/>
    </source>
</evidence>
<name>A0ABZ0YP16_9GAMM</name>
<accession>A0ABZ0YP16</accession>
<feature type="chain" id="PRO_5046684691" description="Cell division protein FtsA" evidence="1">
    <location>
        <begin position="20"/>
        <end position="440"/>
    </location>
</feature>
<dbReference type="SUPFAM" id="SSF56801">
    <property type="entry name" value="Acetyl-CoA synthetase-like"/>
    <property type="match status" value="1"/>
</dbReference>
<evidence type="ECO:0000256" key="1">
    <source>
        <dbReference type="SAM" id="SignalP"/>
    </source>
</evidence>
<dbReference type="PANTHER" id="PTHR36932:SF1">
    <property type="entry name" value="CAPSULAR POLYSACCHARIDE BIOSYNTHESIS PROTEIN"/>
    <property type="match status" value="1"/>
</dbReference>
<proteinExistence type="predicted"/>
<reference evidence="2 3" key="1">
    <citation type="submission" date="2023-11" db="EMBL/GenBank/DDBJ databases">
        <title>MicrobeMod: A computational toolkit for identifying prokaryotic methylation and restriction-modification with nanopore sequencing.</title>
        <authorList>
            <person name="Crits-Christoph A."/>
            <person name="Kang S.C."/>
            <person name="Lee H."/>
            <person name="Ostrov N."/>
        </authorList>
    </citation>
    <scope>NUCLEOTIDE SEQUENCE [LARGE SCALE GENOMIC DNA]</scope>
    <source>
        <strain evidence="2 3">ATCC BAA-805</strain>
    </source>
</reference>
<gene>
    <name evidence="2" type="ORF">SR894_04845</name>
</gene>